<comment type="similarity">
    <text evidence="1">Belongs to the GerABKA family.</text>
</comment>
<dbReference type="STRING" id="1236976.JCM16418_1769"/>
<reference evidence="4 5" key="1">
    <citation type="journal article" date="2014" name="Genome Announc.">
        <title>Draft Genome Sequence of Paenibacillus pini JCM 16418T, Isolated from the Rhizosphere of Pine Tree.</title>
        <authorList>
            <person name="Yuki M."/>
            <person name="Oshima K."/>
            <person name="Suda W."/>
            <person name="Oshida Y."/>
            <person name="Kitamura K."/>
            <person name="Iida Y."/>
            <person name="Hattori M."/>
            <person name="Ohkuma M."/>
        </authorList>
    </citation>
    <scope>NUCLEOTIDE SEQUENCE [LARGE SCALE GENOMIC DNA]</scope>
    <source>
        <strain evidence="4 5">JCM 16418</strain>
    </source>
</reference>
<evidence type="ECO:0000256" key="3">
    <source>
        <dbReference type="SAM" id="Phobius"/>
    </source>
</evidence>
<dbReference type="Proteomes" id="UP000019364">
    <property type="component" value="Unassembled WGS sequence"/>
</dbReference>
<accession>W7YSX8</accession>
<evidence type="ECO:0000256" key="2">
    <source>
        <dbReference type="ARBA" id="ARBA00023136"/>
    </source>
</evidence>
<feature type="transmembrane region" description="Helical" evidence="3">
    <location>
        <begin position="299"/>
        <end position="318"/>
    </location>
</feature>
<keyword evidence="3" id="KW-1133">Transmembrane helix</keyword>
<dbReference type="InterPro" id="IPR050768">
    <property type="entry name" value="UPF0353/GerABKA_families"/>
</dbReference>
<dbReference type="eggNOG" id="COG0697">
    <property type="taxonomic scope" value="Bacteria"/>
</dbReference>
<dbReference type="GO" id="GO:0009847">
    <property type="term" value="P:spore germination"/>
    <property type="evidence" value="ECO:0007669"/>
    <property type="project" value="InterPro"/>
</dbReference>
<dbReference type="InterPro" id="IPR004995">
    <property type="entry name" value="Spore_Ger"/>
</dbReference>
<gene>
    <name evidence="4" type="ORF">JCM16418_1769</name>
</gene>
<evidence type="ECO:0000256" key="1">
    <source>
        <dbReference type="ARBA" id="ARBA00005278"/>
    </source>
</evidence>
<sequence>MNSTNSDSNQQSESHTIWTQQKFKQLFAASADVQMKVYNLDHHSHSSEIMLIYADGLTDTSLIAKIILPELHEMFQKSGFLTMNQGNLYSKLPLVPMVGNVNSQLIEDTIFDGRIIIFFSQTNELYEMSISKMPLRTPDESNTEISIKGPKDGFVEDISTNVALIRKRIRSNSLCFEEQIMGRRTRTKVGLLYFRDIISPKILNEVRNRLSKIDLDGLYTVNQLEELLVDSKYSLFPLIDTTGRPDYVVACLLNGRFVIIVDGNPMVLIGPGSLALLMKSPEDVHFNYIYVSAVRLIRGLSLFLSIVLPAFWVALTAFHQDEIPYRLMATIATARQGLPFSAQMELFLLLLLLEIFREAGVRLPSSIGQTLTVIGGLIIGDASIRAGLVSPSSVVVGAITAVTGATLVNQALSSVVSVLRFALFLISAILGMYGLILGCIVLVIYISRLRTFGISYLSPISPFKAPDFIRSILRLPWTKLKNRPSFLDTIDSDHQGDDKP</sequence>
<evidence type="ECO:0000313" key="5">
    <source>
        <dbReference type="Proteomes" id="UP000019364"/>
    </source>
</evidence>
<feature type="transmembrane region" description="Helical" evidence="3">
    <location>
        <begin position="394"/>
        <end position="412"/>
    </location>
</feature>
<evidence type="ECO:0000313" key="4">
    <source>
        <dbReference type="EMBL" id="GAF07741.1"/>
    </source>
</evidence>
<keyword evidence="5" id="KW-1185">Reference proteome</keyword>
<dbReference type="PANTHER" id="PTHR22550:SF5">
    <property type="entry name" value="LEUCINE ZIPPER PROTEIN 4"/>
    <property type="match status" value="1"/>
</dbReference>
<dbReference type="RefSeq" id="WP_036647466.1">
    <property type="nucleotide sequence ID" value="NZ_BAVZ01000004.1"/>
</dbReference>
<protein>
    <submittedName>
        <fullName evidence="4">Spore germination protein GerKA</fullName>
    </submittedName>
</protein>
<feature type="transmembrane region" description="Helical" evidence="3">
    <location>
        <begin position="418"/>
        <end position="446"/>
    </location>
</feature>
<dbReference type="OrthoDB" id="1726708at2"/>
<proteinExistence type="inferred from homology"/>
<dbReference type="EMBL" id="BAVZ01000004">
    <property type="protein sequence ID" value="GAF07741.1"/>
    <property type="molecule type" value="Genomic_DNA"/>
</dbReference>
<dbReference type="GO" id="GO:0016020">
    <property type="term" value="C:membrane"/>
    <property type="evidence" value="ECO:0007669"/>
    <property type="project" value="InterPro"/>
</dbReference>
<comment type="caution">
    <text evidence="4">The sequence shown here is derived from an EMBL/GenBank/DDBJ whole genome shotgun (WGS) entry which is preliminary data.</text>
</comment>
<dbReference type="PIRSF" id="PIRSF005690">
    <property type="entry name" value="GerBA"/>
    <property type="match status" value="1"/>
</dbReference>
<dbReference type="Pfam" id="PF03323">
    <property type="entry name" value="GerA"/>
    <property type="match status" value="1"/>
</dbReference>
<name>W7YSX8_9BACL</name>
<organism evidence="4 5">
    <name type="scientific">Paenibacillus pini JCM 16418</name>
    <dbReference type="NCBI Taxonomy" id="1236976"/>
    <lineage>
        <taxon>Bacteria</taxon>
        <taxon>Bacillati</taxon>
        <taxon>Bacillota</taxon>
        <taxon>Bacilli</taxon>
        <taxon>Bacillales</taxon>
        <taxon>Paenibacillaceae</taxon>
        <taxon>Paenibacillus</taxon>
    </lineage>
</organism>
<keyword evidence="2 3" id="KW-0472">Membrane</keyword>
<keyword evidence="3" id="KW-0812">Transmembrane</keyword>
<dbReference type="AlphaFoldDB" id="W7YSX8"/>
<dbReference type="PANTHER" id="PTHR22550">
    <property type="entry name" value="SPORE GERMINATION PROTEIN"/>
    <property type="match status" value="1"/>
</dbReference>